<accession>A0A8F0JYZ5</accession>
<reference evidence="1" key="1">
    <citation type="journal article" date="2021" name="Genome Biol. Evol.">
        <title>Genomic rearrangements and sequence evolution across brown algal organelles.</title>
        <authorList>
            <person name="Starko S."/>
            <person name="Bringloe T.T."/>
            <person name="Gomez M.S."/>
            <person name="Darby H."/>
            <person name="Graham S.W."/>
            <person name="Martone P.T."/>
        </authorList>
    </citation>
    <scope>NUCLEOTIDE SEQUENCE</scope>
</reference>
<sequence>MRNKNKKNLQILFLIKNLDPIFFQFLTDNIEYPNKSLKISYKNIIFFFIYCNIFSTKQLNVKLQNKTTGHKFKDNLLYYINNGKQRVIAKALNKSLKQELQKSFFLSINQTKHHEMVSFSSQILTSAETLQLFNLV</sequence>
<protein>
    <submittedName>
        <fullName evidence="1">Uncharacterized protein</fullName>
    </submittedName>
</protein>
<dbReference type="EMBL" id="MZ156034">
    <property type="protein sequence ID" value="QWK42770.1"/>
    <property type="molecule type" value="Genomic_DNA"/>
</dbReference>
<name>A0A8F0JYZ5_9PHAE</name>
<geneLocation type="plastid" evidence="1"/>
<proteinExistence type="predicted"/>
<organism evidence="1">
    <name type="scientific">Lessonia spicata</name>
    <dbReference type="NCBI Taxonomy" id="1899210"/>
    <lineage>
        <taxon>Eukaryota</taxon>
        <taxon>Sar</taxon>
        <taxon>Stramenopiles</taxon>
        <taxon>Ochrophyta</taxon>
        <taxon>PX clade</taxon>
        <taxon>Phaeophyceae</taxon>
        <taxon>Laminariales</taxon>
        <taxon>Lessoniaceae</taxon>
        <taxon>Lessonia</taxon>
    </lineage>
</organism>
<gene>
    <name evidence="1" type="primary">orf136</name>
</gene>
<evidence type="ECO:0000313" key="1">
    <source>
        <dbReference type="EMBL" id="QWK42770.1"/>
    </source>
</evidence>
<keyword evidence="1" id="KW-0934">Plastid</keyword>
<dbReference type="AlphaFoldDB" id="A0A8F0JYZ5"/>